<dbReference type="InterPro" id="IPR016054">
    <property type="entry name" value="LY6_UPA_recep-like"/>
</dbReference>
<evidence type="ECO:0000256" key="9">
    <source>
        <dbReference type="SAM" id="SignalP"/>
    </source>
</evidence>
<dbReference type="SMART" id="SM00134">
    <property type="entry name" value="LU"/>
    <property type="match status" value="1"/>
</dbReference>
<evidence type="ECO:0000256" key="8">
    <source>
        <dbReference type="ARBA" id="ARBA00023180"/>
    </source>
</evidence>
<keyword evidence="6" id="KW-0472">Membrane</keyword>
<dbReference type="FunFam" id="2.10.60.10:FF:000003">
    <property type="entry name" value="lymphocyte antigen 6E isoform X1"/>
    <property type="match status" value="1"/>
</dbReference>
<evidence type="ECO:0000259" key="10">
    <source>
        <dbReference type="SMART" id="SM00134"/>
    </source>
</evidence>
<dbReference type="EMBL" id="OX395132">
    <property type="protein sequence ID" value="CAI5778898.1"/>
    <property type="molecule type" value="Genomic_DNA"/>
</dbReference>
<dbReference type="InterPro" id="IPR051110">
    <property type="entry name" value="Ly-6/neurotoxin-like_GPI-ap"/>
</dbReference>
<accession>A0AA35PB78</accession>
<reference evidence="11" key="1">
    <citation type="submission" date="2022-12" db="EMBL/GenBank/DDBJ databases">
        <authorList>
            <person name="Alioto T."/>
            <person name="Alioto T."/>
            <person name="Gomez Garrido J."/>
        </authorList>
    </citation>
    <scope>NUCLEOTIDE SEQUENCE</scope>
</reference>
<proteinExistence type="predicted"/>
<feature type="signal peptide" evidence="9">
    <location>
        <begin position="1"/>
        <end position="21"/>
    </location>
</feature>
<dbReference type="AlphaFoldDB" id="A0AA35PB78"/>
<keyword evidence="4" id="KW-0964">Secreted</keyword>
<sequence length="124" mass="13501">MKTFTAVLLVVAALCLEQVSSLHCYTCEKAKSHEECTKNRCSDMNRYCVSLAHEGPGSEFSVSKWCADVCPSNFEIKGGQRGIETQCCVSDYCNSSAPSSVKTSYALMIMAILASFACIFRTGL</sequence>
<evidence type="ECO:0000256" key="7">
    <source>
        <dbReference type="ARBA" id="ARBA00023157"/>
    </source>
</evidence>
<evidence type="ECO:0000313" key="12">
    <source>
        <dbReference type="Proteomes" id="UP001178461"/>
    </source>
</evidence>
<dbReference type="GO" id="GO:0005576">
    <property type="term" value="C:extracellular region"/>
    <property type="evidence" value="ECO:0007669"/>
    <property type="project" value="UniProtKB-SubCell"/>
</dbReference>
<protein>
    <recommendedName>
        <fullName evidence="10">UPAR/Ly6 domain-containing protein</fullName>
    </recommendedName>
</protein>
<evidence type="ECO:0000256" key="1">
    <source>
        <dbReference type="ARBA" id="ARBA00004236"/>
    </source>
</evidence>
<evidence type="ECO:0000256" key="5">
    <source>
        <dbReference type="ARBA" id="ARBA00022729"/>
    </source>
</evidence>
<keyword evidence="5 9" id="KW-0732">Signal</keyword>
<evidence type="ECO:0000256" key="4">
    <source>
        <dbReference type="ARBA" id="ARBA00022525"/>
    </source>
</evidence>
<evidence type="ECO:0000256" key="2">
    <source>
        <dbReference type="ARBA" id="ARBA00004613"/>
    </source>
</evidence>
<dbReference type="Pfam" id="PF00087">
    <property type="entry name" value="Toxin_TOLIP"/>
    <property type="match status" value="1"/>
</dbReference>
<dbReference type="InterPro" id="IPR045860">
    <property type="entry name" value="Snake_toxin-like_sf"/>
</dbReference>
<dbReference type="InterPro" id="IPR035076">
    <property type="entry name" value="Toxin/TOLIP"/>
</dbReference>
<keyword evidence="8" id="KW-0325">Glycoprotein</keyword>
<comment type="subcellular location">
    <subcellularLocation>
        <location evidence="1">Cell membrane</location>
    </subcellularLocation>
    <subcellularLocation>
        <location evidence="2">Secreted</location>
    </subcellularLocation>
</comment>
<dbReference type="Gene3D" id="2.10.60.10">
    <property type="entry name" value="CD59"/>
    <property type="match status" value="1"/>
</dbReference>
<name>A0AA35PB78_9SAUR</name>
<keyword evidence="7" id="KW-1015">Disulfide bond</keyword>
<dbReference type="PANTHER" id="PTHR16983:SF13">
    <property type="entry name" value="LYMPHOCYTE ANTIGEN 6E"/>
    <property type="match status" value="1"/>
</dbReference>
<feature type="domain" description="UPAR/Ly6" evidence="10">
    <location>
        <begin position="22"/>
        <end position="108"/>
    </location>
</feature>
<keyword evidence="12" id="KW-1185">Reference proteome</keyword>
<feature type="chain" id="PRO_5041247467" description="UPAR/Ly6 domain-containing protein" evidence="9">
    <location>
        <begin position="22"/>
        <end position="124"/>
    </location>
</feature>
<organism evidence="11 12">
    <name type="scientific">Podarcis lilfordi</name>
    <name type="common">Lilford's wall lizard</name>
    <dbReference type="NCBI Taxonomy" id="74358"/>
    <lineage>
        <taxon>Eukaryota</taxon>
        <taxon>Metazoa</taxon>
        <taxon>Chordata</taxon>
        <taxon>Craniata</taxon>
        <taxon>Vertebrata</taxon>
        <taxon>Euteleostomi</taxon>
        <taxon>Lepidosauria</taxon>
        <taxon>Squamata</taxon>
        <taxon>Bifurcata</taxon>
        <taxon>Unidentata</taxon>
        <taxon>Episquamata</taxon>
        <taxon>Laterata</taxon>
        <taxon>Lacertibaenia</taxon>
        <taxon>Lacertidae</taxon>
        <taxon>Podarcis</taxon>
    </lineage>
</organism>
<dbReference type="Proteomes" id="UP001178461">
    <property type="component" value="Chromosome 7"/>
</dbReference>
<dbReference type="SUPFAM" id="SSF57302">
    <property type="entry name" value="Snake toxin-like"/>
    <property type="match status" value="1"/>
</dbReference>
<gene>
    <name evidence="11" type="ORF">PODLI_1B012313</name>
</gene>
<evidence type="ECO:0000256" key="6">
    <source>
        <dbReference type="ARBA" id="ARBA00023136"/>
    </source>
</evidence>
<keyword evidence="3" id="KW-1003">Cell membrane</keyword>
<dbReference type="GO" id="GO:0030550">
    <property type="term" value="F:acetylcholine receptor inhibitor activity"/>
    <property type="evidence" value="ECO:0007669"/>
    <property type="project" value="TreeGrafter"/>
</dbReference>
<dbReference type="GO" id="GO:0005886">
    <property type="term" value="C:plasma membrane"/>
    <property type="evidence" value="ECO:0007669"/>
    <property type="project" value="UniProtKB-SubCell"/>
</dbReference>
<evidence type="ECO:0000256" key="3">
    <source>
        <dbReference type="ARBA" id="ARBA00022475"/>
    </source>
</evidence>
<dbReference type="PANTHER" id="PTHR16983">
    <property type="entry name" value="UPAR/LY6 DOMAIN-CONTAINING PROTEIN"/>
    <property type="match status" value="1"/>
</dbReference>
<evidence type="ECO:0000313" key="11">
    <source>
        <dbReference type="EMBL" id="CAI5778898.1"/>
    </source>
</evidence>